<feature type="non-terminal residue" evidence="2">
    <location>
        <position position="1"/>
    </location>
</feature>
<reference evidence="2" key="1">
    <citation type="submission" date="2023-10" db="EMBL/GenBank/DDBJ databases">
        <title>Genome assembly of Pristionchus species.</title>
        <authorList>
            <person name="Yoshida K."/>
            <person name="Sommer R.J."/>
        </authorList>
    </citation>
    <scope>NUCLEOTIDE SEQUENCE</scope>
    <source>
        <strain evidence="2">RS0144</strain>
    </source>
</reference>
<evidence type="ECO:0000313" key="2">
    <source>
        <dbReference type="EMBL" id="GMS82464.1"/>
    </source>
</evidence>
<dbReference type="EMBL" id="BTSX01000002">
    <property type="protein sequence ID" value="GMS82464.1"/>
    <property type="molecule type" value="Genomic_DNA"/>
</dbReference>
<feature type="coiled-coil region" evidence="1">
    <location>
        <begin position="2"/>
        <end position="58"/>
    </location>
</feature>
<protein>
    <submittedName>
        <fullName evidence="2">Uncharacterized protein</fullName>
    </submittedName>
</protein>
<proteinExistence type="predicted"/>
<evidence type="ECO:0000256" key="1">
    <source>
        <dbReference type="SAM" id="Coils"/>
    </source>
</evidence>
<keyword evidence="1" id="KW-0175">Coiled coil</keyword>
<dbReference type="AlphaFoldDB" id="A0AAV5SQM9"/>
<name>A0AAV5SQM9_9BILA</name>
<evidence type="ECO:0000313" key="3">
    <source>
        <dbReference type="Proteomes" id="UP001432027"/>
    </source>
</evidence>
<dbReference type="Proteomes" id="UP001432027">
    <property type="component" value="Unassembled WGS sequence"/>
</dbReference>
<comment type="caution">
    <text evidence="2">The sequence shown here is derived from an EMBL/GenBank/DDBJ whole genome shotgun (WGS) entry which is preliminary data.</text>
</comment>
<keyword evidence="3" id="KW-1185">Reference proteome</keyword>
<gene>
    <name evidence="2" type="ORF">PENTCL1PPCAC_4639</name>
</gene>
<organism evidence="2 3">
    <name type="scientific">Pristionchus entomophagus</name>
    <dbReference type="NCBI Taxonomy" id="358040"/>
    <lineage>
        <taxon>Eukaryota</taxon>
        <taxon>Metazoa</taxon>
        <taxon>Ecdysozoa</taxon>
        <taxon>Nematoda</taxon>
        <taxon>Chromadorea</taxon>
        <taxon>Rhabditida</taxon>
        <taxon>Rhabditina</taxon>
        <taxon>Diplogasteromorpha</taxon>
        <taxon>Diplogasteroidea</taxon>
        <taxon>Neodiplogasteridae</taxon>
        <taxon>Pristionchus</taxon>
    </lineage>
</organism>
<sequence length="70" mass="7831">KSKELEQKLEALTLTVRSAEEQVKAKQAEIKALIESKATAINEEKAAAESLMRKIEARDEYQEINICLGV</sequence>
<accession>A0AAV5SQM9</accession>